<sequence>LEIVADTIDDTMRGRLDHFDEVDLMQELVQRIIHNCLSDPDFASSGTVERVKLLGHARGWCTLMATDLDLLKGIDEKLQNPISKRDAYCAFIDMLRHIHELVWWFTERPTKPSEHRDSRSEAEMQKALKRDGGHCLFTRETCEVCHIVPFWTVNRSTMINGLLSLVRILFDFDVSARLETKFTSRNDDNTAPGENNIVDKCSNMLCLSPELHRLWGKGLFGLEPVGHCRRLKGSGDSWEVLDADLNELDLDGTSIEEDEAIDAKLSSMFTSASDTEPVTAHNDPSKRSSQVDMDLDNDHKKPWTDEKGKLPETFSEGRPLLKQDIEDRYEYGIVLRFHWLPATTLTSLNAESPPLDTDPRDIQAPFDNFKSKHHVFSDRPVTNGRIIKIWAKNPDELPDWNALKLQWFALRVLRLGGDVDPEIYNPHWTDNDENFSLRVFAKYRGEISCKFRKPSVEIVNSRDMDVTNEPPESILGARIDYVDDDLTERQRLIKSVLTVCQSDPGLDGMRFENDLKFLEQAVCWCTLMVMDIKQLRYLNERLHSNDQKQRYSDLIQCLMYAGELVYWFGRDPDEPWDQGRVVIRNEAEKNKAIMRDQGLCVATHNPADEACHIVPLWTLKWHYTMNTTVSSWHALFGPYTVAYVRNKFMSQDRNRENRVAERNIVDKCCNMICLSGQMRQCWEKGLFTFEPVGYCRRSQGAGEVSELSSRLASTSISDSTATTAHTDSVPSTQEATVKARTPDANDDEASDLFNEGRRLQESDIDAGKEYGIVLRVRWLLKTTTLSSLMDSAPPLDTDPQDLQESWEELYEELEGLPVLPKNGELIRIWAQDPQELPDWTALELRWTALRIHCLSGRANPEKYNPGYNNAYEQFGIDVADYENVNDDKVALELRARINAFWYAG</sequence>
<dbReference type="GeneID" id="69018952"/>
<dbReference type="Proteomes" id="UP000613401">
    <property type="component" value="Unassembled WGS sequence"/>
</dbReference>
<dbReference type="AlphaFoldDB" id="A0A8H4CFN7"/>
<evidence type="ECO:0000256" key="1">
    <source>
        <dbReference type="SAM" id="MobiDB-lite"/>
    </source>
</evidence>
<evidence type="ECO:0000313" key="4">
    <source>
        <dbReference type="Proteomes" id="UP000613401"/>
    </source>
</evidence>
<feature type="compositionally biased region" description="Basic and acidic residues" evidence="1">
    <location>
        <begin position="296"/>
        <end position="310"/>
    </location>
</feature>
<dbReference type="InterPro" id="IPR003615">
    <property type="entry name" value="HNH_nuc"/>
</dbReference>
<evidence type="ECO:0000313" key="3">
    <source>
        <dbReference type="EMBL" id="KAF3803160.1"/>
    </source>
</evidence>
<proteinExistence type="predicted"/>
<feature type="compositionally biased region" description="Low complexity" evidence="1">
    <location>
        <begin position="716"/>
        <end position="728"/>
    </location>
</feature>
<protein>
    <recommendedName>
        <fullName evidence="2">HNH nuclease domain-containing protein</fullName>
    </recommendedName>
</protein>
<feature type="region of interest" description="Disordered" evidence="1">
    <location>
        <begin position="272"/>
        <end position="311"/>
    </location>
</feature>
<accession>A0A8H4CFN7</accession>
<keyword evidence="4" id="KW-1185">Reference proteome</keyword>
<gene>
    <name evidence="3" type="ORF">GCG54_00011829</name>
</gene>
<organism evidence="3 4">
    <name type="scientific">Colletotrichum gloeosporioides</name>
    <name type="common">Anthracnose fungus</name>
    <name type="synonym">Glomerella cingulata</name>
    <dbReference type="NCBI Taxonomy" id="474922"/>
    <lineage>
        <taxon>Eukaryota</taxon>
        <taxon>Fungi</taxon>
        <taxon>Dikarya</taxon>
        <taxon>Ascomycota</taxon>
        <taxon>Pezizomycotina</taxon>
        <taxon>Sordariomycetes</taxon>
        <taxon>Hypocreomycetidae</taxon>
        <taxon>Glomerellales</taxon>
        <taxon>Glomerellaceae</taxon>
        <taxon>Colletotrichum</taxon>
        <taxon>Colletotrichum gloeosporioides species complex</taxon>
    </lineage>
</organism>
<reference evidence="3" key="2">
    <citation type="submission" date="2020-03" db="EMBL/GenBank/DDBJ databases">
        <authorList>
            <person name="Fu F.-F."/>
            <person name="Chen J."/>
        </authorList>
    </citation>
    <scope>NUCLEOTIDE SEQUENCE</scope>
    <source>
        <strain evidence="3">Lc1</strain>
    </source>
</reference>
<feature type="non-terminal residue" evidence="3">
    <location>
        <position position="1"/>
    </location>
</feature>
<feature type="region of interest" description="Disordered" evidence="1">
    <location>
        <begin position="716"/>
        <end position="750"/>
    </location>
</feature>
<comment type="caution">
    <text evidence="3">The sequence shown here is derived from an EMBL/GenBank/DDBJ whole genome shotgun (WGS) entry which is preliminary data.</text>
</comment>
<feature type="domain" description="HNH nuclease" evidence="2">
    <location>
        <begin position="600"/>
        <end position="690"/>
    </location>
</feature>
<dbReference type="RefSeq" id="XP_045262319.1">
    <property type="nucleotide sequence ID" value="XM_045411721.1"/>
</dbReference>
<reference evidence="3" key="1">
    <citation type="journal article" date="2020" name="Phytopathology">
        <title>Genome sequence and comparative analysis of Colletotrichum gloeosporioides isolated from Liriodendron leaves.</title>
        <authorList>
            <person name="Fu F.F."/>
            <person name="Hao Z."/>
            <person name="Wang P."/>
            <person name="Lu Y."/>
            <person name="Xue L.J."/>
            <person name="Wei G."/>
            <person name="Tian Y."/>
            <person name="Baishi H."/>
            <person name="Xu H."/>
            <person name="Shi J."/>
            <person name="Cheng T."/>
            <person name="Wang G."/>
            <person name="Yi Y."/>
            <person name="Chen J."/>
        </authorList>
    </citation>
    <scope>NUCLEOTIDE SEQUENCE</scope>
    <source>
        <strain evidence="3">Lc1</strain>
    </source>
</reference>
<feature type="domain" description="HNH nuclease" evidence="2">
    <location>
        <begin position="135"/>
        <end position="222"/>
    </location>
</feature>
<dbReference type="EMBL" id="WVTB01000056">
    <property type="protein sequence ID" value="KAF3803160.1"/>
    <property type="molecule type" value="Genomic_DNA"/>
</dbReference>
<evidence type="ECO:0000259" key="2">
    <source>
        <dbReference type="Pfam" id="PF13391"/>
    </source>
</evidence>
<dbReference type="Pfam" id="PF13391">
    <property type="entry name" value="HNH_2"/>
    <property type="match status" value="2"/>
</dbReference>
<name>A0A8H4CFN7_COLGL</name>